<dbReference type="GO" id="GO:0006107">
    <property type="term" value="P:oxaloacetate metabolic process"/>
    <property type="evidence" value="ECO:0007669"/>
    <property type="project" value="EnsemblFungi"/>
</dbReference>
<dbReference type="PANTHER" id="PTHR11820:SF7">
    <property type="entry name" value="ACYLPYRUVASE FAHD1, MITOCHONDRIAL"/>
    <property type="match status" value="1"/>
</dbReference>
<dbReference type="Pfam" id="PF01557">
    <property type="entry name" value="FAA_hydrolase"/>
    <property type="match status" value="1"/>
</dbReference>
<dbReference type="Gene3D" id="3.90.850.10">
    <property type="entry name" value="Fumarylacetoacetase-like, C-terminal domain"/>
    <property type="match status" value="1"/>
</dbReference>
<keyword evidence="5" id="KW-1185">Reference proteome</keyword>
<evidence type="ECO:0000259" key="3">
    <source>
        <dbReference type="Pfam" id="PF01557"/>
    </source>
</evidence>
<evidence type="ECO:0000256" key="1">
    <source>
        <dbReference type="ARBA" id="ARBA00010211"/>
    </source>
</evidence>
<dbReference type="InterPro" id="IPR036663">
    <property type="entry name" value="Fumarylacetoacetase_C_sf"/>
</dbReference>
<dbReference type="EMBL" id="KV453841">
    <property type="protein sequence ID" value="ODV92067.1"/>
    <property type="molecule type" value="Genomic_DNA"/>
</dbReference>
<dbReference type="Proteomes" id="UP000095023">
    <property type="component" value="Unassembled WGS sequence"/>
</dbReference>
<dbReference type="SUPFAM" id="SSF56529">
    <property type="entry name" value="FAH"/>
    <property type="match status" value="1"/>
</dbReference>
<dbReference type="GO" id="GO:0050163">
    <property type="term" value="F:oxaloacetate tautomerase activity"/>
    <property type="evidence" value="ECO:0007669"/>
    <property type="project" value="EnsemblFungi"/>
</dbReference>
<dbReference type="AlphaFoldDB" id="A0A1E4TK19"/>
<dbReference type="FunFam" id="3.90.850.10:FF:000003">
    <property type="entry name" value="Fumarylacetoacetate hydrolase domain-containing 1"/>
    <property type="match status" value="1"/>
</dbReference>
<dbReference type="InterPro" id="IPR011234">
    <property type="entry name" value="Fumarylacetoacetase-like_C"/>
</dbReference>
<accession>A0A1E4TK19</accession>
<dbReference type="GO" id="GO:0018773">
    <property type="term" value="F:acetylpyruvate hydrolase activity"/>
    <property type="evidence" value="ECO:0007669"/>
    <property type="project" value="TreeGrafter"/>
</dbReference>
<organism evidence="4 5">
    <name type="scientific">Tortispora caseinolytica NRRL Y-17796</name>
    <dbReference type="NCBI Taxonomy" id="767744"/>
    <lineage>
        <taxon>Eukaryota</taxon>
        <taxon>Fungi</taxon>
        <taxon>Dikarya</taxon>
        <taxon>Ascomycota</taxon>
        <taxon>Saccharomycotina</taxon>
        <taxon>Trigonopsidomycetes</taxon>
        <taxon>Trigonopsidales</taxon>
        <taxon>Trigonopsidaceae</taxon>
        <taxon>Tortispora</taxon>
    </lineage>
</organism>
<dbReference type="PANTHER" id="PTHR11820">
    <property type="entry name" value="ACYLPYRUVASE"/>
    <property type="match status" value="1"/>
</dbReference>
<proteinExistence type="inferred from homology"/>
<dbReference type="OrthoDB" id="74910at2759"/>
<dbReference type="GO" id="GO:0005739">
    <property type="term" value="C:mitochondrion"/>
    <property type="evidence" value="ECO:0007669"/>
    <property type="project" value="TreeGrafter"/>
</dbReference>
<protein>
    <recommendedName>
        <fullName evidence="3">Fumarylacetoacetase-like C-terminal domain-containing protein</fullName>
    </recommendedName>
</protein>
<gene>
    <name evidence="4" type="ORF">CANCADRAFT_30338</name>
</gene>
<comment type="similarity">
    <text evidence="1">Belongs to the FAH family.</text>
</comment>
<evidence type="ECO:0000313" key="4">
    <source>
        <dbReference type="EMBL" id="ODV92067.1"/>
    </source>
</evidence>
<keyword evidence="2" id="KW-0479">Metal-binding</keyword>
<dbReference type="GO" id="GO:0046872">
    <property type="term" value="F:metal ion binding"/>
    <property type="evidence" value="ECO:0007669"/>
    <property type="project" value="UniProtKB-KW"/>
</dbReference>
<feature type="domain" description="Fumarylacetoacetase-like C-terminal" evidence="3">
    <location>
        <begin position="9"/>
        <end position="203"/>
    </location>
</feature>
<evidence type="ECO:0000256" key="2">
    <source>
        <dbReference type="ARBA" id="ARBA00022723"/>
    </source>
</evidence>
<sequence>MNAYKNCRKVICIGRNFADHIKELGNATPSEPFFFLKPPSSILLPNTGPVLLPKGVTAHYEVELALIMGKILRDLDPEDTQTALDSIGQYALAIDMTARNVQEKAKKKGLPWSISKGFDTFLPMSPPIPKSSIPDPQNVHLQLSVNGEVHQSDLTNLMLFPIPKLLSAISAVMTLEPNDIVLTGTPKGVGPVVDGDVMDVALSYEGKVLEQFAVDVKTRHGVYEFIP</sequence>
<reference evidence="5" key="1">
    <citation type="submission" date="2016-02" db="EMBL/GenBank/DDBJ databases">
        <title>Comparative genomics of biotechnologically important yeasts.</title>
        <authorList>
            <consortium name="DOE Joint Genome Institute"/>
            <person name="Riley R."/>
            <person name="Haridas S."/>
            <person name="Wolfe K.H."/>
            <person name="Lopes M.R."/>
            <person name="Hittinger C.T."/>
            <person name="Goker M."/>
            <person name="Salamov A."/>
            <person name="Wisecaver J."/>
            <person name="Long T.M."/>
            <person name="Aerts A.L."/>
            <person name="Barry K."/>
            <person name="Choi C."/>
            <person name="Clum A."/>
            <person name="Coughlan A.Y."/>
            <person name="Deshpande S."/>
            <person name="Douglass A.P."/>
            <person name="Hanson S.J."/>
            <person name="Klenk H.-P."/>
            <person name="Labutti K."/>
            <person name="Lapidus A."/>
            <person name="Lindquist E."/>
            <person name="Lipzen A."/>
            <person name="Meier-Kolthoff J.P."/>
            <person name="Ohm R.A."/>
            <person name="Otillar R.P."/>
            <person name="Pangilinan J."/>
            <person name="Peng Y."/>
            <person name="Rokas A."/>
            <person name="Rosa C.A."/>
            <person name="Scheuner C."/>
            <person name="Sibirny A.A."/>
            <person name="Slot J.C."/>
            <person name="Stielow J.B."/>
            <person name="Sun H."/>
            <person name="Kurtzman C.P."/>
            <person name="Blackwell M."/>
            <person name="Jeffries T.W."/>
            <person name="Grigoriev I.V."/>
        </authorList>
    </citation>
    <scope>NUCLEOTIDE SEQUENCE [LARGE SCALE GENOMIC DNA]</scope>
    <source>
        <strain evidence="5">NRRL Y-17796</strain>
    </source>
</reference>
<evidence type="ECO:0000313" key="5">
    <source>
        <dbReference type="Proteomes" id="UP000095023"/>
    </source>
</evidence>
<name>A0A1E4TK19_9ASCO</name>